<evidence type="ECO:0000313" key="3">
    <source>
        <dbReference type="Proteomes" id="UP000807825"/>
    </source>
</evidence>
<keyword evidence="1" id="KW-1133">Transmembrane helix</keyword>
<feature type="transmembrane region" description="Helical" evidence="1">
    <location>
        <begin position="245"/>
        <end position="265"/>
    </location>
</feature>
<feature type="transmembrane region" description="Helical" evidence="1">
    <location>
        <begin position="100"/>
        <end position="118"/>
    </location>
</feature>
<feature type="transmembrane region" description="Helical" evidence="1">
    <location>
        <begin position="18"/>
        <end position="38"/>
    </location>
</feature>
<name>A0A9D6V7E6_9BACT</name>
<accession>A0A9D6V7E6</accession>
<feature type="transmembrane region" description="Helical" evidence="1">
    <location>
        <begin position="320"/>
        <end position="339"/>
    </location>
</feature>
<feature type="transmembrane region" description="Helical" evidence="1">
    <location>
        <begin position="382"/>
        <end position="400"/>
    </location>
</feature>
<feature type="transmembrane region" description="Helical" evidence="1">
    <location>
        <begin position="351"/>
        <end position="370"/>
    </location>
</feature>
<dbReference type="AlphaFoldDB" id="A0A9D6V7E6"/>
<dbReference type="Proteomes" id="UP000807825">
    <property type="component" value="Unassembled WGS sequence"/>
</dbReference>
<proteinExistence type="predicted"/>
<gene>
    <name evidence="2" type="ORF">HY912_22600</name>
</gene>
<sequence length="578" mass="66471">MLLGRKGFMKARNSELKYLIFVLLAASTVYVVGHWNAIVDPYVINDDVRQQVYWMQKWYDEELFPDDLLTLYARYYVPWGIKAVYRLGAPFMVPVQFSKVITGILYVITACFIFGLGLEFKDKIVALVIVCCYFFFTTFLRKISGGLSQSFGFPLLCAYLFFLARNNLLAAAFTIMFASVLNPYIFVLTSATHGIYLIANYGALPVNKLLGRRSESLVDEVSTDRGPLTGENPIGPPNQIAITKLFLLNVPILVGAFLMSLKYILLKPDGIGNLVTWSQIVGHVEYTAAGRYQIFPVPSIFYELTMPWRGIFPFDEWGHVAGWIGMAFILALSICAWTHKNFFANLHGFRVYAYLLPASLLMWCISYVVLMRLFIPGRYLEFSLTVFYCVFTGVTAKLALDRLGLKRIIFPWVVVSAVFVGALRSHELGIYDYSEYQDLYRFLRTTPKSSLIAGHPVLMDPFPAYSHRKAFVTYELSHTWIDSYWEIIEKRTFDFFKAYYSDNPDDLRQFCDYYGIDYLLVREEDFSPRILQKGEVYFEPFRSQIQELVRNKSQFAALSAKAFPVVYRSSGIRVLKMR</sequence>
<organism evidence="2 3">
    <name type="scientific">Desulfomonile tiedjei</name>
    <dbReference type="NCBI Taxonomy" id="2358"/>
    <lineage>
        <taxon>Bacteria</taxon>
        <taxon>Pseudomonadati</taxon>
        <taxon>Thermodesulfobacteriota</taxon>
        <taxon>Desulfomonilia</taxon>
        <taxon>Desulfomonilales</taxon>
        <taxon>Desulfomonilaceae</taxon>
        <taxon>Desulfomonile</taxon>
    </lineage>
</organism>
<reference evidence="2" key="1">
    <citation type="submission" date="2020-07" db="EMBL/GenBank/DDBJ databases">
        <title>Huge and variable diversity of episymbiotic CPR bacteria and DPANN archaea in groundwater ecosystems.</title>
        <authorList>
            <person name="He C.Y."/>
            <person name="Keren R."/>
            <person name="Whittaker M."/>
            <person name="Farag I.F."/>
            <person name="Doudna J."/>
            <person name="Cate J.H.D."/>
            <person name="Banfield J.F."/>
        </authorList>
    </citation>
    <scope>NUCLEOTIDE SEQUENCE</scope>
    <source>
        <strain evidence="2">NC_groundwater_1664_Pr3_B-0.1um_52_9</strain>
    </source>
</reference>
<keyword evidence="1" id="KW-0812">Transmembrane</keyword>
<dbReference type="EMBL" id="JACRDE010000591">
    <property type="protein sequence ID" value="MBI5252294.1"/>
    <property type="molecule type" value="Genomic_DNA"/>
</dbReference>
<evidence type="ECO:0000313" key="2">
    <source>
        <dbReference type="EMBL" id="MBI5252294.1"/>
    </source>
</evidence>
<protein>
    <submittedName>
        <fullName evidence="2">Uncharacterized protein</fullName>
    </submittedName>
</protein>
<feature type="transmembrane region" description="Helical" evidence="1">
    <location>
        <begin position="124"/>
        <end position="141"/>
    </location>
</feature>
<comment type="caution">
    <text evidence="2">The sequence shown here is derived from an EMBL/GenBank/DDBJ whole genome shotgun (WGS) entry which is preliminary data.</text>
</comment>
<keyword evidence="1" id="KW-0472">Membrane</keyword>
<evidence type="ECO:0000256" key="1">
    <source>
        <dbReference type="SAM" id="Phobius"/>
    </source>
</evidence>